<sequence length="270" mass="29171">MDRRPVGVFDSGVGGLTVFKELEANLPHESLLYLGDTARVPYGTRSPDTVVRYSVEAAHFFRSHDVKMVVVACNTASSVALPELEREAGVPVLGVIEPGARQAVNRTRSGKIGVIGTRATVRSSAYTRAIHAVNPDLEVLARPCPLFVPLAEEGWTDNQVAKETAEIYLRPLLDAGVDTLVLGCTHYPLLKDVIGEVAGDGVALVDSAEAVSVAVREQLTTTKKLLASRDDAVPRHRFFVTDAPEPFHDAAKRFLGRSLDHLELVEIAGE</sequence>
<name>A0A8J6Y4V5_9BACT</name>
<evidence type="ECO:0000256" key="3">
    <source>
        <dbReference type="ARBA" id="ARBA00022960"/>
    </source>
</evidence>
<dbReference type="PROSITE" id="PS00924">
    <property type="entry name" value="ASP_GLU_RACEMASE_2"/>
    <property type="match status" value="1"/>
</dbReference>
<comment type="caution">
    <text evidence="8">The sequence shown here is derived from an EMBL/GenBank/DDBJ whole genome shotgun (WGS) entry which is preliminary data.</text>
</comment>
<keyword evidence="3 7" id="KW-0133">Cell shape</keyword>
<feature type="active site" description="Proton donor/acceptor" evidence="7">
    <location>
        <position position="184"/>
    </location>
</feature>
<evidence type="ECO:0000313" key="9">
    <source>
        <dbReference type="Proteomes" id="UP000648239"/>
    </source>
</evidence>
<comment type="catalytic activity">
    <reaction evidence="1 7">
        <text>L-glutamate = D-glutamate</text>
        <dbReference type="Rhea" id="RHEA:12813"/>
        <dbReference type="ChEBI" id="CHEBI:29985"/>
        <dbReference type="ChEBI" id="CHEBI:29986"/>
        <dbReference type="EC" id="5.1.1.3"/>
    </reaction>
</comment>
<dbReference type="Proteomes" id="UP000648239">
    <property type="component" value="Unassembled WGS sequence"/>
</dbReference>
<dbReference type="InterPro" id="IPR018187">
    <property type="entry name" value="Asp/Glu_racemase_AS_1"/>
</dbReference>
<evidence type="ECO:0000256" key="2">
    <source>
        <dbReference type="ARBA" id="ARBA00013090"/>
    </source>
</evidence>
<dbReference type="NCBIfam" id="TIGR00067">
    <property type="entry name" value="glut_race"/>
    <property type="match status" value="1"/>
</dbReference>
<feature type="active site" description="Proton donor/acceptor" evidence="7">
    <location>
        <position position="73"/>
    </location>
</feature>
<dbReference type="InterPro" id="IPR033134">
    <property type="entry name" value="Asp/Glu_racemase_AS_2"/>
</dbReference>
<keyword evidence="5 7" id="KW-0413">Isomerase</keyword>
<organism evidence="8 9">
    <name type="scientific">Candidatus Polarisedimenticola svalbardensis</name>
    <dbReference type="NCBI Taxonomy" id="2886004"/>
    <lineage>
        <taxon>Bacteria</taxon>
        <taxon>Pseudomonadati</taxon>
        <taxon>Acidobacteriota</taxon>
        <taxon>Candidatus Polarisedimenticolia</taxon>
        <taxon>Candidatus Polarisedimenticolales</taxon>
        <taxon>Candidatus Polarisedimenticolaceae</taxon>
        <taxon>Candidatus Polarisedimenticola</taxon>
    </lineage>
</organism>
<dbReference type="FunFam" id="3.40.50.1860:FF:000001">
    <property type="entry name" value="Glutamate racemase"/>
    <property type="match status" value="1"/>
</dbReference>
<accession>A0A8J6Y4V5</accession>
<evidence type="ECO:0000256" key="4">
    <source>
        <dbReference type="ARBA" id="ARBA00022984"/>
    </source>
</evidence>
<evidence type="ECO:0000256" key="1">
    <source>
        <dbReference type="ARBA" id="ARBA00001602"/>
    </source>
</evidence>
<dbReference type="GO" id="GO:0008881">
    <property type="term" value="F:glutamate racemase activity"/>
    <property type="evidence" value="ECO:0007669"/>
    <property type="project" value="UniProtKB-UniRule"/>
</dbReference>
<dbReference type="InterPro" id="IPR004391">
    <property type="entry name" value="Glu_race"/>
</dbReference>
<evidence type="ECO:0000256" key="5">
    <source>
        <dbReference type="ARBA" id="ARBA00023235"/>
    </source>
</evidence>
<comment type="similarity">
    <text evidence="7">Belongs to the aspartate/glutamate racemases family.</text>
</comment>
<dbReference type="Gene3D" id="3.40.50.1860">
    <property type="match status" value="2"/>
</dbReference>
<evidence type="ECO:0000256" key="7">
    <source>
        <dbReference type="HAMAP-Rule" id="MF_00258"/>
    </source>
</evidence>
<dbReference type="PROSITE" id="PS00923">
    <property type="entry name" value="ASP_GLU_RACEMASE_1"/>
    <property type="match status" value="1"/>
</dbReference>
<dbReference type="InterPro" id="IPR001920">
    <property type="entry name" value="Asp/Glu_race"/>
</dbReference>
<comment type="pathway">
    <text evidence="7">Cell wall biogenesis; peptidoglycan biosynthesis.</text>
</comment>
<dbReference type="UniPathway" id="UPA00219"/>
<dbReference type="HAMAP" id="MF_00258">
    <property type="entry name" value="Glu_racemase"/>
    <property type="match status" value="1"/>
</dbReference>
<proteinExistence type="inferred from homology"/>
<dbReference type="GO" id="GO:0008360">
    <property type="term" value="P:regulation of cell shape"/>
    <property type="evidence" value="ECO:0007669"/>
    <property type="project" value="UniProtKB-KW"/>
</dbReference>
<comment type="function">
    <text evidence="7">Provides the (R)-glutamate required for cell wall biosynthesis.</text>
</comment>
<protein>
    <recommendedName>
        <fullName evidence="2 7">Glutamate racemase</fullName>
        <ecNumber evidence="2 7">5.1.1.3</ecNumber>
    </recommendedName>
</protein>
<keyword evidence="6 7" id="KW-0961">Cell wall biogenesis/degradation</keyword>
<feature type="binding site" evidence="7">
    <location>
        <begin position="74"/>
        <end position="75"/>
    </location>
    <ligand>
        <name>substrate</name>
    </ligand>
</feature>
<dbReference type="GO" id="GO:0071555">
    <property type="term" value="P:cell wall organization"/>
    <property type="evidence" value="ECO:0007669"/>
    <property type="project" value="UniProtKB-KW"/>
</dbReference>
<dbReference type="GO" id="GO:0009252">
    <property type="term" value="P:peptidoglycan biosynthetic process"/>
    <property type="evidence" value="ECO:0007669"/>
    <property type="project" value="UniProtKB-UniRule"/>
</dbReference>
<feature type="binding site" evidence="7">
    <location>
        <begin position="185"/>
        <end position="186"/>
    </location>
    <ligand>
        <name>substrate</name>
    </ligand>
</feature>
<reference evidence="8 9" key="1">
    <citation type="submission" date="2020-08" db="EMBL/GenBank/DDBJ databases">
        <title>Acidobacteriota in marine sediments use diverse sulfur dissimilation pathways.</title>
        <authorList>
            <person name="Wasmund K."/>
        </authorList>
    </citation>
    <scope>NUCLEOTIDE SEQUENCE [LARGE SCALE GENOMIC DNA]</scope>
    <source>
        <strain evidence="8">MAG AM4</strain>
    </source>
</reference>
<dbReference type="Pfam" id="PF01177">
    <property type="entry name" value="Asp_Glu_race"/>
    <property type="match status" value="1"/>
</dbReference>
<dbReference type="InterPro" id="IPR015942">
    <property type="entry name" value="Asp/Glu/hydantoin_racemase"/>
</dbReference>
<dbReference type="PANTHER" id="PTHR21198:SF2">
    <property type="entry name" value="GLUTAMATE RACEMASE"/>
    <property type="match status" value="1"/>
</dbReference>
<keyword evidence="4 7" id="KW-0573">Peptidoglycan synthesis</keyword>
<feature type="binding site" evidence="7">
    <location>
        <begin position="42"/>
        <end position="43"/>
    </location>
    <ligand>
        <name>substrate</name>
    </ligand>
</feature>
<dbReference type="EC" id="5.1.1.3" evidence="2 7"/>
<dbReference type="AlphaFoldDB" id="A0A8J6Y4V5"/>
<dbReference type="PANTHER" id="PTHR21198">
    <property type="entry name" value="GLUTAMATE RACEMASE"/>
    <property type="match status" value="1"/>
</dbReference>
<dbReference type="SUPFAM" id="SSF53681">
    <property type="entry name" value="Aspartate/glutamate racemase"/>
    <property type="match status" value="2"/>
</dbReference>
<feature type="binding site" evidence="7">
    <location>
        <begin position="10"/>
        <end position="11"/>
    </location>
    <ligand>
        <name>substrate</name>
    </ligand>
</feature>
<dbReference type="EMBL" id="JACXWD010000106">
    <property type="protein sequence ID" value="MBD3869529.1"/>
    <property type="molecule type" value="Genomic_DNA"/>
</dbReference>
<gene>
    <name evidence="7" type="primary">murI</name>
    <name evidence="8" type="ORF">IFK94_15525</name>
</gene>
<evidence type="ECO:0000313" key="8">
    <source>
        <dbReference type="EMBL" id="MBD3869529.1"/>
    </source>
</evidence>
<evidence type="ECO:0000256" key="6">
    <source>
        <dbReference type="ARBA" id="ARBA00023316"/>
    </source>
</evidence>